<dbReference type="PROSITE" id="PS00028">
    <property type="entry name" value="ZINC_FINGER_C2H2_1"/>
    <property type="match status" value="1"/>
</dbReference>
<sequence>MNKNVMDQGCAASNISCRWEAKEEGACFDCNVEEKKIRLFGFEFETNTDTNMRTKDQEVASTEASGKSPRPPNKHKYGCQYCFKEFSNSQALGGHQNAHKKERLKKKRLELQARRAGINCYLQPFIKTHCSDNHHRSVPWYYDPSRRASGFTLFEESRGSFSTGGFLASRSPSMIRSRGPVHQNACPFGMMQMEGPTENRPTVVKPFPFPVDKQDCKALDLQLGLAVKSKACSSSEGAV</sequence>
<keyword evidence="1" id="KW-0863">Zinc-finger</keyword>
<dbReference type="GO" id="GO:0010090">
    <property type="term" value="P:trichome morphogenesis"/>
    <property type="evidence" value="ECO:0007669"/>
    <property type="project" value="InterPro"/>
</dbReference>
<dbReference type="InterPro" id="IPR013087">
    <property type="entry name" value="Znf_C2H2_type"/>
</dbReference>
<comment type="caution">
    <text evidence="4">The sequence shown here is derived from an EMBL/GenBank/DDBJ whole genome shotgun (WGS) entry which is preliminary data.</text>
</comment>
<dbReference type="Proteomes" id="UP001179952">
    <property type="component" value="Unassembled WGS sequence"/>
</dbReference>
<keyword evidence="1" id="KW-0479">Metal-binding</keyword>
<dbReference type="EMBL" id="JAUJYN010000006">
    <property type="protein sequence ID" value="KAK1269764.1"/>
    <property type="molecule type" value="Genomic_DNA"/>
</dbReference>
<gene>
    <name evidence="4" type="ORF">QJS04_geneDACA006836</name>
</gene>
<dbReference type="PANTHER" id="PTHR46353">
    <property type="entry name" value="ZINC FINGER PROTEIN 5"/>
    <property type="match status" value="1"/>
</dbReference>
<protein>
    <submittedName>
        <fullName evidence="4">Zinc finger protein 5</fullName>
    </submittedName>
</protein>
<organism evidence="4 5">
    <name type="scientific">Acorus gramineus</name>
    <name type="common">Dwarf sweet flag</name>
    <dbReference type="NCBI Taxonomy" id="55184"/>
    <lineage>
        <taxon>Eukaryota</taxon>
        <taxon>Viridiplantae</taxon>
        <taxon>Streptophyta</taxon>
        <taxon>Embryophyta</taxon>
        <taxon>Tracheophyta</taxon>
        <taxon>Spermatophyta</taxon>
        <taxon>Magnoliopsida</taxon>
        <taxon>Liliopsida</taxon>
        <taxon>Acoraceae</taxon>
        <taxon>Acorus</taxon>
    </lineage>
</organism>
<evidence type="ECO:0000313" key="4">
    <source>
        <dbReference type="EMBL" id="KAK1269764.1"/>
    </source>
</evidence>
<dbReference type="PROSITE" id="PS50157">
    <property type="entry name" value="ZINC_FINGER_C2H2_2"/>
    <property type="match status" value="1"/>
</dbReference>
<dbReference type="GO" id="GO:0000976">
    <property type="term" value="F:transcription cis-regulatory region binding"/>
    <property type="evidence" value="ECO:0007669"/>
    <property type="project" value="TreeGrafter"/>
</dbReference>
<proteinExistence type="predicted"/>
<feature type="region of interest" description="Disordered" evidence="2">
    <location>
        <begin position="51"/>
        <end position="73"/>
    </location>
</feature>
<dbReference type="GO" id="GO:0009740">
    <property type="term" value="P:gibberellic acid mediated signaling pathway"/>
    <property type="evidence" value="ECO:0007669"/>
    <property type="project" value="TreeGrafter"/>
</dbReference>
<dbReference type="Gene3D" id="3.30.160.60">
    <property type="entry name" value="Classic Zinc Finger"/>
    <property type="match status" value="1"/>
</dbReference>
<name>A0AAV9B0I0_ACOGR</name>
<keyword evidence="1" id="KW-0862">Zinc</keyword>
<reference evidence="4" key="2">
    <citation type="submission" date="2023-06" db="EMBL/GenBank/DDBJ databases">
        <authorList>
            <person name="Ma L."/>
            <person name="Liu K.-W."/>
            <person name="Li Z."/>
            <person name="Hsiao Y.-Y."/>
            <person name="Qi Y."/>
            <person name="Fu T."/>
            <person name="Tang G."/>
            <person name="Zhang D."/>
            <person name="Sun W.-H."/>
            <person name="Liu D.-K."/>
            <person name="Li Y."/>
            <person name="Chen G.-Z."/>
            <person name="Liu X.-D."/>
            <person name="Liao X.-Y."/>
            <person name="Jiang Y.-T."/>
            <person name="Yu X."/>
            <person name="Hao Y."/>
            <person name="Huang J."/>
            <person name="Zhao X.-W."/>
            <person name="Ke S."/>
            <person name="Chen Y.-Y."/>
            <person name="Wu W.-L."/>
            <person name="Hsu J.-L."/>
            <person name="Lin Y.-F."/>
            <person name="Huang M.-D."/>
            <person name="Li C.-Y."/>
            <person name="Huang L."/>
            <person name="Wang Z.-W."/>
            <person name="Zhao X."/>
            <person name="Zhong W.-Y."/>
            <person name="Peng D.-H."/>
            <person name="Ahmad S."/>
            <person name="Lan S."/>
            <person name="Zhang J.-S."/>
            <person name="Tsai W.-C."/>
            <person name="Van De Peer Y."/>
            <person name="Liu Z.-J."/>
        </authorList>
    </citation>
    <scope>NUCLEOTIDE SEQUENCE</scope>
    <source>
        <strain evidence="4">SCP</strain>
        <tissue evidence="4">Leaves</tissue>
    </source>
</reference>
<reference evidence="4" key="1">
    <citation type="journal article" date="2023" name="Nat. Commun.">
        <title>Diploid and tetraploid genomes of Acorus and the evolution of monocots.</title>
        <authorList>
            <person name="Ma L."/>
            <person name="Liu K.W."/>
            <person name="Li Z."/>
            <person name="Hsiao Y.Y."/>
            <person name="Qi Y."/>
            <person name="Fu T."/>
            <person name="Tang G.D."/>
            <person name="Zhang D."/>
            <person name="Sun W.H."/>
            <person name="Liu D.K."/>
            <person name="Li Y."/>
            <person name="Chen G.Z."/>
            <person name="Liu X.D."/>
            <person name="Liao X.Y."/>
            <person name="Jiang Y.T."/>
            <person name="Yu X."/>
            <person name="Hao Y."/>
            <person name="Huang J."/>
            <person name="Zhao X.W."/>
            <person name="Ke S."/>
            <person name="Chen Y.Y."/>
            <person name="Wu W.L."/>
            <person name="Hsu J.L."/>
            <person name="Lin Y.F."/>
            <person name="Huang M.D."/>
            <person name="Li C.Y."/>
            <person name="Huang L."/>
            <person name="Wang Z.W."/>
            <person name="Zhao X."/>
            <person name="Zhong W.Y."/>
            <person name="Peng D.H."/>
            <person name="Ahmad S."/>
            <person name="Lan S."/>
            <person name="Zhang J.S."/>
            <person name="Tsai W.C."/>
            <person name="Van de Peer Y."/>
            <person name="Liu Z.J."/>
        </authorList>
    </citation>
    <scope>NUCLEOTIDE SEQUENCE</scope>
    <source>
        <strain evidence="4">SCP</strain>
    </source>
</reference>
<evidence type="ECO:0000313" key="5">
    <source>
        <dbReference type="Proteomes" id="UP001179952"/>
    </source>
</evidence>
<dbReference type="GO" id="GO:0008270">
    <property type="term" value="F:zinc ion binding"/>
    <property type="evidence" value="ECO:0007669"/>
    <property type="project" value="UniProtKB-KW"/>
</dbReference>
<dbReference type="GO" id="GO:0005634">
    <property type="term" value="C:nucleus"/>
    <property type="evidence" value="ECO:0007669"/>
    <property type="project" value="TreeGrafter"/>
</dbReference>
<evidence type="ECO:0000256" key="2">
    <source>
        <dbReference type="SAM" id="MobiDB-lite"/>
    </source>
</evidence>
<dbReference type="GO" id="GO:0009736">
    <property type="term" value="P:cytokinin-activated signaling pathway"/>
    <property type="evidence" value="ECO:0007669"/>
    <property type="project" value="TreeGrafter"/>
</dbReference>
<dbReference type="PANTHER" id="PTHR46353:SF5">
    <property type="entry name" value="ZINC FINGER PROTEIN 5"/>
    <property type="match status" value="1"/>
</dbReference>
<evidence type="ECO:0000259" key="3">
    <source>
        <dbReference type="PROSITE" id="PS50157"/>
    </source>
</evidence>
<dbReference type="SUPFAM" id="SSF57667">
    <property type="entry name" value="beta-beta-alpha zinc fingers"/>
    <property type="match status" value="1"/>
</dbReference>
<dbReference type="InterPro" id="IPR044299">
    <property type="entry name" value="GIS3/ZFP5/ZFP6"/>
</dbReference>
<feature type="domain" description="C2H2-type" evidence="3">
    <location>
        <begin position="77"/>
        <end position="104"/>
    </location>
</feature>
<keyword evidence="5" id="KW-1185">Reference proteome</keyword>
<dbReference type="InterPro" id="IPR036236">
    <property type="entry name" value="Znf_C2H2_sf"/>
</dbReference>
<dbReference type="GO" id="GO:0003700">
    <property type="term" value="F:DNA-binding transcription factor activity"/>
    <property type="evidence" value="ECO:0007669"/>
    <property type="project" value="TreeGrafter"/>
</dbReference>
<dbReference type="AlphaFoldDB" id="A0AAV9B0I0"/>
<evidence type="ECO:0000256" key="1">
    <source>
        <dbReference type="PROSITE-ProRule" id="PRU00042"/>
    </source>
</evidence>
<accession>A0AAV9B0I0</accession>